<organism evidence="3 4">
    <name type="scientific">Fasciolopsis buskii</name>
    <dbReference type="NCBI Taxonomy" id="27845"/>
    <lineage>
        <taxon>Eukaryota</taxon>
        <taxon>Metazoa</taxon>
        <taxon>Spiralia</taxon>
        <taxon>Lophotrochozoa</taxon>
        <taxon>Platyhelminthes</taxon>
        <taxon>Trematoda</taxon>
        <taxon>Digenea</taxon>
        <taxon>Plagiorchiida</taxon>
        <taxon>Echinostomata</taxon>
        <taxon>Echinostomatoidea</taxon>
        <taxon>Fasciolidae</taxon>
        <taxon>Fasciolopsis</taxon>
    </lineage>
</organism>
<feature type="compositionally biased region" description="Polar residues" evidence="1">
    <location>
        <begin position="435"/>
        <end position="446"/>
    </location>
</feature>
<evidence type="ECO:0000313" key="3">
    <source>
        <dbReference type="EMBL" id="KAA0199314.1"/>
    </source>
</evidence>
<gene>
    <name evidence="3" type="ORF">FBUS_05488</name>
</gene>
<dbReference type="GO" id="GO:0003779">
    <property type="term" value="F:actin binding"/>
    <property type="evidence" value="ECO:0007669"/>
    <property type="project" value="TreeGrafter"/>
</dbReference>
<dbReference type="GO" id="GO:0031114">
    <property type="term" value="P:regulation of microtubule depolymerization"/>
    <property type="evidence" value="ECO:0007669"/>
    <property type="project" value="TreeGrafter"/>
</dbReference>
<dbReference type="EMBL" id="LUCM01001186">
    <property type="protein sequence ID" value="KAA0199314.1"/>
    <property type="molecule type" value="Genomic_DNA"/>
</dbReference>
<protein>
    <submittedName>
        <fullName evidence="3">Putative microtubule-associated protein</fullName>
    </submittedName>
</protein>
<reference evidence="3" key="1">
    <citation type="submission" date="2019-05" db="EMBL/GenBank/DDBJ databases">
        <title>Annotation for the trematode Fasciolopsis buski.</title>
        <authorList>
            <person name="Choi Y.-J."/>
        </authorList>
    </citation>
    <scope>NUCLEOTIDE SEQUENCE</scope>
    <source>
        <strain evidence="3">HT</strain>
        <tissue evidence="3">Whole worm</tissue>
    </source>
</reference>
<evidence type="ECO:0000256" key="1">
    <source>
        <dbReference type="SAM" id="MobiDB-lite"/>
    </source>
</evidence>
<dbReference type="GO" id="GO:0016358">
    <property type="term" value="P:dendrite development"/>
    <property type="evidence" value="ECO:0007669"/>
    <property type="project" value="TreeGrafter"/>
</dbReference>
<accession>A0A8E0VR05</accession>
<dbReference type="GO" id="GO:0030425">
    <property type="term" value="C:dendrite"/>
    <property type="evidence" value="ECO:0007669"/>
    <property type="project" value="TreeGrafter"/>
</dbReference>
<dbReference type="InterPro" id="IPR026074">
    <property type="entry name" value="MAP1"/>
</dbReference>
<dbReference type="GO" id="GO:0000226">
    <property type="term" value="P:microtubule cytoskeleton organization"/>
    <property type="evidence" value="ECO:0007669"/>
    <property type="project" value="InterPro"/>
</dbReference>
<dbReference type="PANTHER" id="PTHR13843">
    <property type="entry name" value="MICROTUBULE-ASSOCIATED PROTEIN"/>
    <property type="match status" value="1"/>
</dbReference>
<dbReference type="GO" id="GO:0045202">
    <property type="term" value="C:synapse"/>
    <property type="evidence" value="ECO:0007669"/>
    <property type="project" value="TreeGrafter"/>
</dbReference>
<dbReference type="GO" id="GO:0043025">
    <property type="term" value="C:neuronal cell body"/>
    <property type="evidence" value="ECO:0007669"/>
    <property type="project" value="TreeGrafter"/>
</dbReference>
<evidence type="ECO:0000313" key="4">
    <source>
        <dbReference type="Proteomes" id="UP000728185"/>
    </source>
</evidence>
<dbReference type="Pfam" id="PF25281">
    <property type="entry name" value="MBL_MAP1B"/>
    <property type="match status" value="1"/>
</dbReference>
<sequence length="459" mass="48681">MMTDNIETAHQNPVWTIAARCNYMALTETGSDTVIFSSANENIAANVVCRPKVSSLSTALNNLIAPPASADVPIFAAVVYAGLIAKGSGRLVRPSYVFTPKALSDQIEALATALPKPTDSENQPAYKAIHLHLAFSAVTSGGQAVIFAIPGYNLLVNAGCAHHPSFWLVANNLDWLDAVLLTHWGVDNLLGSSSVLPVAFARPIDAVSDSTSCLPTPPPNPNGLYKLPDPNPNRSLLAMSIPREIAKLMGELKWQGTNVFTQTLTRGKKMASAAQPVRLFQKVGQGCLELSSLAPTDDDSAELRKVTDDWAKASPALLGASLPLGRSPPANKFTVPLLSHTSASTLVVWKPSRDTGAILRILFVSPNAHQARVLVSLEAIAVSNIYLRHARAVPSDYERKRSTATALGRTRRSVLPGLSVTSSKPTSLIGEGSAPTKSTAGRLSTLSEKKLVPGRTGVP</sequence>
<proteinExistence type="predicted"/>
<feature type="domain" description="Microtubule-associated protein 1A/B/S-like MBL-like" evidence="2">
    <location>
        <begin position="142"/>
        <end position="382"/>
    </location>
</feature>
<dbReference type="GO" id="GO:0005829">
    <property type="term" value="C:cytosol"/>
    <property type="evidence" value="ECO:0007669"/>
    <property type="project" value="TreeGrafter"/>
</dbReference>
<dbReference type="AlphaFoldDB" id="A0A8E0VR05"/>
<keyword evidence="4" id="KW-1185">Reference proteome</keyword>
<dbReference type="GO" id="GO:0005875">
    <property type="term" value="C:microtubule associated complex"/>
    <property type="evidence" value="ECO:0007669"/>
    <property type="project" value="TreeGrafter"/>
</dbReference>
<dbReference type="GO" id="GO:0007409">
    <property type="term" value="P:axonogenesis"/>
    <property type="evidence" value="ECO:0007669"/>
    <property type="project" value="TreeGrafter"/>
</dbReference>
<feature type="region of interest" description="Disordered" evidence="1">
    <location>
        <begin position="415"/>
        <end position="459"/>
    </location>
</feature>
<name>A0A8E0VR05_9TREM</name>
<dbReference type="GO" id="GO:0005874">
    <property type="term" value="C:microtubule"/>
    <property type="evidence" value="ECO:0007669"/>
    <property type="project" value="InterPro"/>
</dbReference>
<dbReference type="Proteomes" id="UP000728185">
    <property type="component" value="Unassembled WGS sequence"/>
</dbReference>
<comment type="caution">
    <text evidence="3">The sequence shown here is derived from an EMBL/GenBank/DDBJ whole genome shotgun (WGS) entry which is preliminary data.</text>
</comment>
<dbReference type="PANTHER" id="PTHR13843:SF12">
    <property type="entry name" value="ATPASE F1_V1_A1 COMPLEX ALPHA_BETA SUBUNIT NUCLEOTIDE-BINDING DOMAIN-CONTAINING PROTEIN"/>
    <property type="match status" value="1"/>
</dbReference>
<dbReference type="GO" id="GO:0008017">
    <property type="term" value="F:microtubule binding"/>
    <property type="evidence" value="ECO:0007669"/>
    <property type="project" value="InterPro"/>
</dbReference>
<evidence type="ECO:0000259" key="2">
    <source>
        <dbReference type="Pfam" id="PF25281"/>
    </source>
</evidence>
<dbReference type="OrthoDB" id="5371837at2759"/>
<dbReference type="InterPro" id="IPR057480">
    <property type="entry name" value="MAP1A/B/S-like_MBL"/>
</dbReference>